<keyword evidence="2" id="KW-1185">Reference proteome</keyword>
<dbReference type="AlphaFoldDB" id="A0A2P8DL33"/>
<evidence type="ECO:0000313" key="1">
    <source>
        <dbReference type="EMBL" id="PSK97926.1"/>
    </source>
</evidence>
<comment type="caution">
    <text evidence="1">The sequence shown here is derived from an EMBL/GenBank/DDBJ whole genome shotgun (WGS) entry which is preliminary data.</text>
</comment>
<reference evidence="1 2" key="1">
    <citation type="submission" date="2018-03" db="EMBL/GenBank/DDBJ databases">
        <title>Genomic Encyclopedia of Archaeal and Bacterial Type Strains, Phase II (KMG-II): from individual species to whole genera.</title>
        <authorList>
            <person name="Goeker M."/>
        </authorList>
    </citation>
    <scope>NUCLEOTIDE SEQUENCE [LARGE SCALE GENOMIC DNA]</scope>
    <source>
        <strain evidence="1 2">DSM 28057</strain>
    </source>
</reference>
<dbReference type="EMBL" id="PYGF01000020">
    <property type="protein sequence ID" value="PSK97926.1"/>
    <property type="molecule type" value="Genomic_DNA"/>
</dbReference>
<protein>
    <submittedName>
        <fullName evidence="1">TolB-like protein</fullName>
    </submittedName>
</protein>
<evidence type="ECO:0000313" key="2">
    <source>
        <dbReference type="Proteomes" id="UP000240708"/>
    </source>
</evidence>
<dbReference type="Pfam" id="PF15869">
    <property type="entry name" value="TolB_like"/>
    <property type="match status" value="1"/>
</dbReference>
<gene>
    <name evidence="1" type="ORF">CLV48_12012</name>
</gene>
<organism evidence="1 2">
    <name type="scientific">Cecembia rubra</name>
    <dbReference type="NCBI Taxonomy" id="1485585"/>
    <lineage>
        <taxon>Bacteria</taxon>
        <taxon>Pseudomonadati</taxon>
        <taxon>Bacteroidota</taxon>
        <taxon>Cytophagia</taxon>
        <taxon>Cytophagales</taxon>
        <taxon>Cyclobacteriaceae</taxon>
        <taxon>Cecembia</taxon>
    </lineage>
</organism>
<proteinExistence type="predicted"/>
<name>A0A2P8DL33_9BACT</name>
<accession>A0A2P8DL33</accession>
<sequence length="260" mass="29740">MGPSETLSVFNLIFLEDGTVWVHDVVSTLMKRFLFDIKGDAIEIEEIESIAFMNPILYSVYLKNNQFFTTTQAIVPLSRFLVYSQNGVEMSGIGNYPDYGREMPPMVAVDVFSGQLISNPEKDKMVLAYEYTDLIELYDEKANLLKRIHGPHQFVPDFDIGDRSGTPYMKRVFNKTQHAFKSLAASEELIFLLYANGKIVKPGEEEATIHHEKILAIDWEGNPLAFYELDHAVTSIAVDWKNRIIYGLDRIESEVYAFNF</sequence>
<dbReference type="Proteomes" id="UP000240708">
    <property type="component" value="Unassembled WGS sequence"/>
</dbReference>